<evidence type="ECO:0000313" key="3">
    <source>
        <dbReference type="Proteomes" id="UP000052167"/>
    </source>
</evidence>
<proteinExistence type="predicted"/>
<sequence>MKTLHASLSACTLLSVMIAGAAFAAEGEFFEGIHPVPAHPVGLVTPDILQPSPFSDMKDLELASARKPTARDDRKFGDE</sequence>
<accession>A0A922P3I6</accession>
<feature type="signal peptide" evidence="1">
    <location>
        <begin position="1"/>
        <end position="24"/>
    </location>
</feature>
<evidence type="ECO:0000313" key="2">
    <source>
        <dbReference type="EMBL" id="KEQ10705.1"/>
    </source>
</evidence>
<dbReference type="RefSeq" id="WP_037169703.1">
    <property type="nucleotide sequence ID" value="NZ_JOKI01000043.1"/>
</dbReference>
<feature type="chain" id="PRO_5037289072" evidence="1">
    <location>
        <begin position="25"/>
        <end position="79"/>
    </location>
</feature>
<organism evidence="2 3">
    <name type="scientific">Pseudorhizobium pelagicum</name>
    <dbReference type="NCBI Taxonomy" id="1509405"/>
    <lineage>
        <taxon>Bacteria</taxon>
        <taxon>Pseudomonadati</taxon>
        <taxon>Pseudomonadota</taxon>
        <taxon>Alphaproteobacteria</taxon>
        <taxon>Hyphomicrobiales</taxon>
        <taxon>Rhizobiaceae</taxon>
        <taxon>Rhizobium/Agrobacterium group</taxon>
        <taxon>Pseudorhizobium</taxon>
    </lineage>
</organism>
<dbReference type="AlphaFoldDB" id="A0A922P3I6"/>
<dbReference type="Proteomes" id="UP000052167">
    <property type="component" value="Unassembled WGS sequence"/>
</dbReference>
<comment type="caution">
    <text evidence="2">The sequence shown here is derived from an EMBL/GenBank/DDBJ whole genome shotgun (WGS) entry which is preliminary data.</text>
</comment>
<evidence type="ECO:0000256" key="1">
    <source>
        <dbReference type="SAM" id="SignalP"/>
    </source>
</evidence>
<keyword evidence="3" id="KW-1185">Reference proteome</keyword>
<gene>
    <name evidence="2" type="ORF">GV68_10675</name>
</gene>
<keyword evidence="1" id="KW-0732">Signal</keyword>
<name>A0A922P3I6_9HYPH</name>
<dbReference type="EMBL" id="JOKJ01000002">
    <property type="protein sequence ID" value="KEQ10705.1"/>
    <property type="molecule type" value="Genomic_DNA"/>
</dbReference>
<reference evidence="2 3" key="1">
    <citation type="submission" date="2014-06" db="EMBL/GenBank/DDBJ databases">
        <title>Rhizobium pelagicum/R2-400B4.</title>
        <authorList>
            <person name="Kimes N.E."/>
            <person name="Lopez-Perez M."/>
        </authorList>
    </citation>
    <scope>NUCLEOTIDE SEQUENCE [LARGE SCALE GENOMIC DNA]</scope>
    <source>
        <strain evidence="2 3">R2-400B4</strain>
    </source>
</reference>
<protein>
    <submittedName>
        <fullName evidence="2">Uncharacterized protein</fullName>
    </submittedName>
</protein>